<dbReference type="Pfam" id="PF01230">
    <property type="entry name" value="HIT"/>
    <property type="match status" value="1"/>
</dbReference>
<sequence length="129" mass="14646">MTIVEQIVSRQIDAAIVYESKHVIAFADHDPINFGHILICPKVAYENLVDLPDSIAAEIHTVAKDLYRRIEKAFQPDGISFIQNNGSFNELSHYHLHIFPRFKGDKFGWVSSGLGVQSIEVLREHLAYL</sequence>
<gene>
    <name evidence="4" type="ORF">ATN88_23630</name>
</gene>
<evidence type="ECO:0000313" key="5">
    <source>
        <dbReference type="Proteomes" id="UP000070529"/>
    </source>
</evidence>
<comment type="caution">
    <text evidence="4">The sequence shown here is derived from an EMBL/GenBank/DDBJ whole genome shotgun (WGS) entry which is preliminary data.</text>
</comment>
<feature type="domain" description="HIT" evidence="3">
    <location>
        <begin position="3"/>
        <end position="108"/>
    </location>
</feature>
<dbReference type="STRING" id="294935.ATN88_23630"/>
<reference evidence="4 5" key="1">
    <citation type="submission" date="2015-11" db="EMBL/GenBank/DDBJ databases">
        <title>Genomic Taxonomy of the Vibrionaceae.</title>
        <authorList>
            <person name="Gomez-Gil B."/>
            <person name="Enciso-Ibarra J."/>
        </authorList>
    </citation>
    <scope>NUCLEOTIDE SEQUENCE [LARGE SCALE GENOMIC DNA]</scope>
    <source>
        <strain evidence="4 5">CAIM 912</strain>
    </source>
</reference>
<dbReference type="PROSITE" id="PS51084">
    <property type="entry name" value="HIT_2"/>
    <property type="match status" value="1"/>
</dbReference>
<proteinExistence type="predicted"/>
<protein>
    <submittedName>
        <fullName evidence="4">HIT family hydrolase</fullName>
    </submittedName>
</protein>
<feature type="active site" description="Tele-AMP-histidine intermediate" evidence="1">
    <location>
        <position position="97"/>
    </location>
</feature>
<dbReference type="Gene3D" id="3.30.428.10">
    <property type="entry name" value="HIT-like"/>
    <property type="match status" value="1"/>
</dbReference>
<dbReference type="InterPro" id="IPR011146">
    <property type="entry name" value="HIT-like"/>
</dbReference>
<dbReference type="PRINTS" id="PR00332">
    <property type="entry name" value="HISTRIAD"/>
</dbReference>
<evidence type="ECO:0000259" key="3">
    <source>
        <dbReference type="PROSITE" id="PS51084"/>
    </source>
</evidence>
<organism evidence="4 5">
    <name type="scientific">Enterovibrio coralii</name>
    <dbReference type="NCBI Taxonomy" id="294935"/>
    <lineage>
        <taxon>Bacteria</taxon>
        <taxon>Pseudomonadati</taxon>
        <taxon>Pseudomonadota</taxon>
        <taxon>Gammaproteobacteria</taxon>
        <taxon>Vibrionales</taxon>
        <taxon>Vibrionaceae</taxon>
        <taxon>Enterovibrio</taxon>
    </lineage>
</organism>
<dbReference type="PANTHER" id="PTHR46648:SF1">
    <property type="entry name" value="ADENOSINE 5'-MONOPHOSPHORAMIDASE HNT1"/>
    <property type="match status" value="1"/>
</dbReference>
<accession>A0A135IBP8</accession>
<keyword evidence="4" id="KW-0378">Hydrolase</keyword>
<dbReference type="PANTHER" id="PTHR46648">
    <property type="entry name" value="HIT FAMILY PROTEIN 1"/>
    <property type="match status" value="1"/>
</dbReference>
<dbReference type="Proteomes" id="UP000070529">
    <property type="component" value="Unassembled WGS sequence"/>
</dbReference>
<dbReference type="InterPro" id="IPR036265">
    <property type="entry name" value="HIT-like_sf"/>
</dbReference>
<keyword evidence="5" id="KW-1185">Reference proteome</keyword>
<dbReference type="GO" id="GO:0016787">
    <property type="term" value="F:hydrolase activity"/>
    <property type="evidence" value="ECO:0007669"/>
    <property type="project" value="UniProtKB-KW"/>
</dbReference>
<evidence type="ECO:0000256" key="1">
    <source>
        <dbReference type="PIRSR" id="PIRSR601310-1"/>
    </source>
</evidence>
<evidence type="ECO:0000256" key="2">
    <source>
        <dbReference type="PROSITE-ProRule" id="PRU00464"/>
    </source>
</evidence>
<feature type="short sequence motif" description="Histidine triad motif" evidence="2">
    <location>
        <begin position="93"/>
        <end position="97"/>
    </location>
</feature>
<dbReference type="OrthoDB" id="9784774at2"/>
<evidence type="ECO:0000313" key="4">
    <source>
        <dbReference type="EMBL" id="KXF82859.1"/>
    </source>
</evidence>
<name>A0A135IBP8_9GAMM</name>
<dbReference type="GO" id="GO:0009117">
    <property type="term" value="P:nucleotide metabolic process"/>
    <property type="evidence" value="ECO:0007669"/>
    <property type="project" value="TreeGrafter"/>
</dbReference>
<dbReference type="AlphaFoldDB" id="A0A135IBP8"/>
<dbReference type="EMBL" id="LNTY01000015">
    <property type="protein sequence ID" value="KXF82859.1"/>
    <property type="molecule type" value="Genomic_DNA"/>
</dbReference>
<dbReference type="SUPFAM" id="SSF54197">
    <property type="entry name" value="HIT-like"/>
    <property type="match status" value="1"/>
</dbReference>
<dbReference type="InterPro" id="IPR001310">
    <property type="entry name" value="Histidine_triad_HIT"/>
</dbReference>
<dbReference type="RefSeq" id="WP_067412265.1">
    <property type="nucleotide sequence ID" value="NZ_LNTY01000015.1"/>
</dbReference>